<dbReference type="NCBIfam" id="NF033608">
    <property type="entry name" value="type_I_tox_Fst"/>
    <property type="match status" value="1"/>
</dbReference>
<reference evidence="2 7" key="2">
    <citation type="submission" date="2020-12" db="EMBL/GenBank/DDBJ databases">
        <title>Genomic analysis of Staphylococcus felis from a cat with skin infection.</title>
        <authorList>
            <person name="Aslantas O."/>
            <person name="Keskin O."/>
            <person name="Buyukaltay K."/>
            <person name="Gullu Yucetepe A."/>
        </authorList>
    </citation>
    <scope>NUCLEOTIDE SEQUENCE [LARGE SCALE GENOMIC DNA]</scope>
    <source>
        <strain evidence="2 7">HARRANVET</strain>
    </source>
</reference>
<name>A0A3E0IK48_9STAP</name>
<dbReference type="EMBL" id="JAEDAQ010000004">
    <property type="protein sequence ID" value="MBH9580469.1"/>
    <property type="molecule type" value="Genomic_DNA"/>
</dbReference>
<evidence type="ECO:0000313" key="5">
    <source>
        <dbReference type="Proteomes" id="UP000256337"/>
    </source>
</evidence>
<organism evidence="3 6">
    <name type="scientific">Staphylococcus felis</name>
    <dbReference type="NCBI Taxonomy" id="46127"/>
    <lineage>
        <taxon>Bacteria</taxon>
        <taxon>Bacillati</taxon>
        <taxon>Bacillota</taxon>
        <taxon>Bacilli</taxon>
        <taxon>Bacillales</taxon>
        <taxon>Staphylococcaceae</taxon>
        <taxon>Staphylococcus</taxon>
    </lineage>
</organism>
<dbReference type="AlphaFoldDB" id="A0A3E0IK48"/>
<evidence type="ECO:0000313" key="2">
    <source>
        <dbReference type="EMBL" id="MBH9580469.1"/>
    </source>
</evidence>
<dbReference type="RefSeq" id="WP_115855768.1">
    <property type="nucleotide sequence ID" value="NZ_CAJUZQ010000036.1"/>
</dbReference>
<reference evidence="5 6" key="1">
    <citation type="journal article" date="2018" name="Vet. Microbiol.">
        <title>Characterisation of Staphylococcus felis isolated from cats using whole genome sequencing.</title>
        <authorList>
            <person name="Worthing K."/>
            <person name="Pang S."/>
            <person name="Trott D.J."/>
            <person name="Abraham S."/>
            <person name="Coombs G.W."/>
            <person name="Jordan D."/>
            <person name="McIntyre L."/>
            <person name="Davies M.R."/>
            <person name="Norris J."/>
        </authorList>
    </citation>
    <scope>NUCLEOTIDE SEQUENCE [LARGE SCALE GENOMIC DNA]</scope>
    <source>
        <strain evidence="4 5">F25</strain>
        <strain evidence="3 6">F9</strain>
    </source>
</reference>
<keyword evidence="1" id="KW-0812">Transmembrane</keyword>
<evidence type="ECO:0000313" key="4">
    <source>
        <dbReference type="EMBL" id="REI19810.1"/>
    </source>
</evidence>
<dbReference type="OrthoDB" id="2390408at2"/>
<keyword evidence="7" id="KW-1185">Reference proteome</keyword>
<evidence type="ECO:0000313" key="7">
    <source>
        <dbReference type="Proteomes" id="UP000597038"/>
    </source>
</evidence>
<accession>A0A3E0IK48</accession>
<comment type="caution">
    <text evidence="3">The sequence shown here is derived from an EMBL/GenBank/DDBJ whole genome shotgun (WGS) entry which is preliminary data.</text>
</comment>
<dbReference type="Proteomes" id="UP000597038">
    <property type="component" value="Unassembled WGS sequence"/>
</dbReference>
<proteinExistence type="predicted"/>
<dbReference type="GeneID" id="48058921"/>
<dbReference type="Proteomes" id="UP000256562">
    <property type="component" value="Unassembled WGS sequence"/>
</dbReference>
<dbReference type="EMBL" id="QKYD01000145">
    <property type="protein sequence ID" value="REI19810.1"/>
    <property type="molecule type" value="Genomic_DNA"/>
</dbReference>
<evidence type="ECO:0000313" key="3">
    <source>
        <dbReference type="EMBL" id="REH92143.1"/>
    </source>
</evidence>
<evidence type="ECO:0000313" key="6">
    <source>
        <dbReference type="Proteomes" id="UP000256562"/>
    </source>
</evidence>
<sequence length="37" mass="4422">MFSYIIDQLFTPIIVGCILVLFKHWLNQRKVDKDDDP</sequence>
<keyword evidence="1" id="KW-1133">Transmembrane helix</keyword>
<dbReference type="Proteomes" id="UP000256337">
    <property type="component" value="Unassembled WGS sequence"/>
</dbReference>
<feature type="transmembrane region" description="Helical" evidence="1">
    <location>
        <begin position="6"/>
        <end position="26"/>
    </location>
</feature>
<keyword evidence="1" id="KW-0472">Membrane</keyword>
<protein>
    <submittedName>
        <fullName evidence="2">Type I toxin-antitoxin system Fst family toxin</fullName>
    </submittedName>
</protein>
<evidence type="ECO:0000256" key="1">
    <source>
        <dbReference type="SAM" id="Phobius"/>
    </source>
</evidence>
<dbReference type="EMBL" id="QKXQ01000505">
    <property type="protein sequence ID" value="REH92143.1"/>
    <property type="molecule type" value="Genomic_DNA"/>
</dbReference>
<gene>
    <name evidence="4" type="ORF">DOS76_10400</name>
    <name evidence="3" type="ORF">DOS83_10700</name>
    <name evidence="2" type="ORF">I9026_03695</name>
</gene>